<dbReference type="Proteomes" id="UP000798488">
    <property type="component" value="Unassembled WGS sequence"/>
</dbReference>
<dbReference type="EMBL" id="LSRS01000001">
    <property type="protein sequence ID" value="KAF1086612.1"/>
    <property type="molecule type" value="Genomic_DNA"/>
</dbReference>
<feature type="binding site" evidence="12">
    <location>
        <position position="257"/>
    </location>
    <ligand>
        <name>L-histidine</name>
        <dbReference type="ChEBI" id="CHEBI:57595"/>
    </ligand>
</feature>
<dbReference type="InterPro" id="IPR004516">
    <property type="entry name" value="HisRS/HisZ"/>
</dbReference>
<feature type="binding site" evidence="12">
    <location>
        <position position="126"/>
    </location>
    <ligand>
        <name>L-histidine</name>
        <dbReference type="ChEBI" id="CHEBI:57595"/>
    </ligand>
</feature>
<dbReference type="GO" id="GO:0005524">
    <property type="term" value="F:ATP binding"/>
    <property type="evidence" value="ECO:0007669"/>
    <property type="project" value="UniProtKB-UniRule"/>
</dbReference>
<dbReference type="InterPro" id="IPR006195">
    <property type="entry name" value="aa-tRNA-synth_II"/>
</dbReference>
<proteinExistence type="inferred from homology"/>
<dbReference type="SUPFAM" id="SSF52954">
    <property type="entry name" value="Class II aaRS ABD-related"/>
    <property type="match status" value="1"/>
</dbReference>
<evidence type="ECO:0000313" key="15">
    <source>
        <dbReference type="Proteomes" id="UP000798488"/>
    </source>
</evidence>
<dbReference type="FunFam" id="3.30.930.10:FF:000005">
    <property type="entry name" value="Histidine--tRNA ligase"/>
    <property type="match status" value="1"/>
</dbReference>
<dbReference type="CDD" id="cd00773">
    <property type="entry name" value="HisRS-like_core"/>
    <property type="match status" value="1"/>
</dbReference>
<keyword evidence="15" id="KW-1185">Reference proteome</keyword>
<dbReference type="CDD" id="cd00859">
    <property type="entry name" value="HisRS_anticodon"/>
    <property type="match status" value="1"/>
</dbReference>
<dbReference type="Gene3D" id="3.40.50.800">
    <property type="entry name" value="Anticodon-binding domain"/>
    <property type="match status" value="1"/>
</dbReference>
<evidence type="ECO:0000256" key="10">
    <source>
        <dbReference type="ARBA" id="ARBA00047639"/>
    </source>
</evidence>
<dbReference type="PROSITE" id="PS50862">
    <property type="entry name" value="AA_TRNA_LIGASE_II"/>
    <property type="match status" value="1"/>
</dbReference>
<comment type="catalytic activity">
    <reaction evidence="10 11">
        <text>tRNA(His) + L-histidine + ATP = L-histidyl-tRNA(His) + AMP + diphosphate + H(+)</text>
        <dbReference type="Rhea" id="RHEA:17313"/>
        <dbReference type="Rhea" id="RHEA-COMP:9665"/>
        <dbReference type="Rhea" id="RHEA-COMP:9689"/>
        <dbReference type="ChEBI" id="CHEBI:15378"/>
        <dbReference type="ChEBI" id="CHEBI:30616"/>
        <dbReference type="ChEBI" id="CHEBI:33019"/>
        <dbReference type="ChEBI" id="CHEBI:57595"/>
        <dbReference type="ChEBI" id="CHEBI:78442"/>
        <dbReference type="ChEBI" id="CHEBI:78527"/>
        <dbReference type="ChEBI" id="CHEBI:456215"/>
        <dbReference type="EC" id="6.1.1.21"/>
    </reaction>
</comment>
<keyword evidence="4 11" id="KW-0963">Cytoplasm</keyword>
<feature type="binding site" evidence="12">
    <location>
        <position position="130"/>
    </location>
    <ligand>
        <name>L-histidine</name>
        <dbReference type="ChEBI" id="CHEBI:57595"/>
    </ligand>
</feature>
<comment type="subcellular location">
    <subcellularLocation>
        <location evidence="1 11">Cytoplasm</location>
    </subcellularLocation>
</comment>
<keyword evidence="5 11" id="KW-0436">Ligase</keyword>
<evidence type="ECO:0000256" key="5">
    <source>
        <dbReference type="ARBA" id="ARBA00022598"/>
    </source>
</evidence>
<dbReference type="EC" id="6.1.1.21" evidence="11"/>
<dbReference type="NCBIfam" id="TIGR00442">
    <property type="entry name" value="hisS"/>
    <property type="match status" value="1"/>
</dbReference>
<evidence type="ECO:0000256" key="6">
    <source>
        <dbReference type="ARBA" id="ARBA00022741"/>
    </source>
</evidence>
<dbReference type="InterPro" id="IPR045864">
    <property type="entry name" value="aa-tRNA-synth_II/BPL/LPL"/>
</dbReference>
<comment type="similarity">
    <text evidence="2 11">Belongs to the class-II aminoacyl-tRNA synthetase family.</text>
</comment>
<dbReference type="InterPro" id="IPR036621">
    <property type="entry name" value="Anticodon-bd_dom_sf"/>
</dbReference>
<dbReference type="GO" id="GO:0006427">
    <property type="term" value="P:histidyl-tRNA aminoacylation"/>
    <property type="evidence" value="ECO:0007669"/>
    <property type="project" value="UniProtKB-UniRule"/>
</dbReference>
<dbReference type="PANTHER" id="PTHR43707">
    <property type="entry name" value="HISTIDYL-TRNA SYNTHETASE"/>
    <property type="match status" value="1"/>
</dbReference>
<evidence type="ECO:0000313" key="14">
    <source>
        <dbReference type="EMBL" id="KAF1086612.1"/>
    </source>
</evidence>
<keyword evidence="9 11" id="KW-0030">Aminoacyl-tRNA synthetase</keyword>
<dbReference type="Pfam" id="PF13393">
    <property type="entry name" value="tRNA-synt_His"/>
    <property type="match status" value="2"/>
</dbReference>
<keyword evidence="8 11" id="KW-0648">Protein biosynthesis</keyword>
<dbReference type="InterPro" id="IPR004154">
    <property type="entry name" value="Anticodon-bd"/>
</dbReference>
<evidence type="ECO:0000256" key="8">
    <source>
        <dbReference type="ARBA" id="ARBA00022917"/>
    </source>
</evidence>
<comment type="caution">
    <text evidence="14">The sequence shown here is derived from an EMBL/GenBank/DDBJ whole genome shotgun (WGS) entry which is preliminary data.</text>
</comment>
<dbReference type="Pfam" id="PF03129">
    <property type="entry name" value="HGTP_anticodon"/>
    <property type="match status" value="1"/>
</dbReference>
<dbReference type="PIRSF" id="PIRSF001549">
    <property type="entry name" value="His-tRNA_synth"/>
    <property type="match status" value="1"/>
</dbReference>
<feature type="binding site" evidence="12">
    <location>
        <begin position="81"/>
        <end position="83"/>
    </location>
    <ligand>
        <name>L-histidine</name>
        <dbReference type="ChEBI" id="CHEBI:57595"/>
    </ligand>
</feature>
<feature type="binding site" evidence="12">
    <location>
        <position position="112"/>
    </location>
    <ligand>
        <name>L-histidine</name>
        <dbReference type="ChEBI" id="CHEBI:57595"/>
    </ligand>
</feature>
<dbReference type="InterPro" id="IPR041715">
    <property type="entry name" value="HisRS-like_core"/>
</dbReference>
<feature type="domain" description="Aminoacyl-transfer RNA synthetases class-II family profile" evidence="13">
    <location>
        <begin position="7"/>
        <end position="327"/>
    </location>
</feature>
<reference evidence="14" key="1">
    <citation type="submission" date="2016-02" db="EMBL/GenBank/DDBJ databases">
        <title>Draft Genome Sequence of Sporotomaculum syntrophicum Strain FB, a Syntrophic Benzoate Degrader.</title>
        <authorList>
            <person name="Nobu M.K."/>
            <person name="Narihiro T."/>
            <person name="Qiu Y.-L."/>
            <person name="Ohashi A."/>
            <person name="Liu W.-T."/>
            <person name="Yuji S."/>
        </authorList>
    </citation>
    <scope>NUCLEOTIDE SEQUENCE</scope>
    <source>
        <strain evidence="14">FB</strain>
    </source>
</reference>
<evidence type="ECO:0000256" key="12">
    <source>
        <dbReference type="PIRSR" id="PIRSR001549-1"/>
    </source>
</evidence>
<dbReference type="AlphaFoldDB" id="A0A9D2WS42"/>
<dbReference type="GO" id="GO:0005737">
    <property type="term" value="C:cytoplasm"/>
    <property type="evidence" value="ECO:0007669"/>
    <property type="project" value="UniProtKB-SubCell"/>
</dbReference>
<evidence type="ECO:0000256" key="7">
    <source>
        <dbReference type="ARBA" id="ARBA00022840"/>
    </source>
</evidence>
<dbReference type="GO" id="GO:0004821">
    <property type="term" value="F:histidine-tRNA ligase activity"/>
    <property type="evidence" value="ECO:0007669"/>
    <property type="project" value="UniProtKB-UniRule"/>
</dbReference>
<dbReference type="GO" id="GO:0016740">
    <property type="term" value="F:transferase activity"/>
    <property type="evidence" value="ECO:0007669"/>
    <property type="project" value="UniProtKB-ARBA"/>
</dbReference>
<evidence type="ECO:0000256" key="3">
    <source>
        <dbReference type="ARBA" id="ARBA00011738"/>
    </source>
</evidence>
<accession>A0A9D2WS42</accession>
<dbReference type="HAMAP" id="MF_00127">
    <property type="entry name" value="His_tRNA_synth"/>
    <property type="match status" value="1"/>
</dbReference>
<dbReference type="GO" id="GO:0140096">
    <property type="term" value="F:catalytic activity, acting on a protein"/>
    <property type="evidence" value="ECO:0007669"/>
    <property type="project" value="UniProtKB-ARBA"/>
</dbReference>
<gene>
    <name evidence="11 14" type="primary">hisS</name>
    <name evidence="14" type="ORF">SPSYN_00331</name>
</gene>
<dbReference type="RefSeq" id="WP_161820753.1">
    <property type="nucleotide sequence ID" value="NZ_LSRS01000001.1"/>
</dbReference>
<dbReference type="Gene3D" id="3.30.930.10">
    <property type="entry name" value="Bira Bifunctional Protein, Domain 2"/>
    <property type="match status" value="1"/>
</dbReference>
<evidence type="ECO:0000256" key="9">
    <source>
        <dbReference type="ARBA" id="ARBA00023146"/>
    </source>
</evidence>
<evidence type="ECO:0000256" key="1">
    <source>
        <dbReference type="ARBA" id="ARBA00004496"/>
    </source>
</evidence>
<evidence type="ECO:0000256" key="2">
    <source>
        <dbReference type="ARBA" id="ARBA00008226"/>
    </source>
</evidence>
<dbReference type="InterPro" id="IPR015807">
    <property type="entry name" value="His-tRNA-ligase"/>
</dbReference>
<evidence type="ECO:0000256" key="11">
    <source>
        <dbReference type="HAMAP-Rule" id="MF_00127"/>
    </source>
</evidence>
<keyword evidence="6 11" id="KW-0547">Nucleotide-binding</keyword>
<protein>
    <recommendedName>
        <fullName evidence="11">Histidine--tRNA ligase</fullName>
        <ecNumber evidence="11">6.1.1.21</ecNumber>
    </recommendedName>
    <alternativeName>
        <fullName evidence="11">Histidyl-tRNA synthetase</fullName>
        <shortName evidence="11">HisRS</shortName>
    </alternativeName>
</protein>
<organism evidence="14 15">
    <name type="scientific">Sporotomaculum syntrophicum</name>
    <dbReference type="NCBI Taxonomy" id="182264"/>
    <lineage>
        <taxon>Bacteria</taxon>
        <taxon>Bacillati</taxon>
        <taxon>Bacillota</taxon>
        <taxon>Clostridia</taxon>
        <taxon>Eubacteriales</taxon>
        <taxon>Desulfallaceae</taxon>
        <taxon>Sporotomaculum</taxon>
    </lineage>
</organism>
<dbReference type="InterPro" id="IPR033656">
    <property type="entry name" value="HisRS_anticodon"/>
</dbReference>
<evidence type="ECO:0000259" key="13">
    <source>
        <dbReference type="PROSITE" id="PS50862"/>
    </source>
</evidence>
<dbReference type="PANTHER" id="PTHR43707:SF1">
    <property type="entry name" value="HISTIDINE--TRNA LIGASE, MITOCHONDRIAL-RELATED"/>
    <property type="match status" value="1"/>
</dbReference>
<sequence length="418" mass="46562">MLTTRPRGTADILPGQIENWQYIEGMAAQVCREYGYREIRTPIFEHTELFVRGVGDTTDIVEKEMYTFQDRGERSITLRPEGTASVVRAYLENKLYAGPQPVKVYYIGPMFRYDRPQAGRYRQFHQFGVEVFGAQQPTVDAEVMALAMDFYARLGLTNLELHINSLGCPTCRTTVRDKLQQYFQPMLGELCPNCQSRYDRNPLRILDCKSSRCTELALDAPTTADCLCSDCQAHFEQVQLYMQDLGIPYVLDKQLVRGLDYYTHTAFEIMAPGIGAQSSVGGGGRYNGLIEACGGPSTPGIGFALGLERILLALEKSGKLPQIQARPLVYLIAAGDRAVRSSFSLLARLRAAGIAADMDYQGRSLKAQMKYAGKLGVRYAVITGEDELQRGSVMLRDMNAGEQREIPVGEVINTLGNR</sequence>
<feature type="binding site" evidence="12">
    <location>
        <begin position="261"/>
        <end position="262"/>
    </location>
    <ligand>
        <name>L-histidine</name>
        <dbReference type="ChEBI" id="CHEBI:57595"/>
    </ligand>
</feature>
<evidence type="ECO:0000256" key="4">
    <source>
        <dbReference type="ARBA" id="ARBA00022490"/>
    </source>
</evidence>
<keyword evidence="7 11" id="KW-0067">ATP-binding</keyword>
<comment type="subunit">
    <text evidence="3 11">Homodimer.</text>
</comment>
<dbReference type="OrthoDB" id="9800814at2"/>
<dbReference type="SUPFAM" id="SSF55681">
    <property type="entry name" value="Class II aaRS and biotin synthetases"/>
    <property type="match status" value="1"/>
</dbReference>
<name>A0A9D2WS42_9FIRM</name>